<organism evidence="2 3">
    <name type="scientific">Olea europaea subsp. europaea</name>
    <dbReference type="NCBI Taxonomy" id="158383"/>
    <lineage>
        <taxon>Eukaryota</taxon>
        <taxon>Viridiplantae</taxon>
        <taxon>Streptophyta</taxon>
        <taxon>Embryophyta</taxon>
        <taxon>Tracheophyta</taxon>
        <taxon>Spermatophyta</taxon>
        <taxon>Magnoliopsida</taxon>
        <taxon>eudicotyledons</taxon>
        <taxon>Gunneridae</taxon>
        <taxon>Pentapetalae</taxon>
        <taxon>asterids</taxon>
        <taxon>lamiids</taxon>
        <taxon>Lamiales</taxon>
        <taxon>Oleaceae</taxon>
        <taxon>Oleeae</taxon>
        <taxon>Olea</taxon>
    </lineage>
</organism>
<gene>
    <name evidence="2" type="ORF">OLEA9_A088363</name>
</gene>
<evidence type="ECO:0000313" key="2">
    <source>
        <dbReference type="EMBL" id="CAA2961186.1"/>
    </source>
</evidence>
<name>A0A8S0Q7Y4_OLEEU</name>
<dbReference type="AlphaFoldDB" id="A0A8S0Q7Y4"/>
<dbReference type="Gramene" id="OE9A088363T1">
    <property type="protein sequence ID" value="OE9A088363C1"/>
    <property type="gene ID" value="OE9A088363"/>
</dbReference>
<protein>
    <submittedName>
        <fullName evidence="2">Uncharacterized protein</fullName>
    </submittedName>
</protein>
<proteinExistence type="predicted"/>
<accession>A0A8S0Q7Y4</accession>
<sequence>MGFIHICLLNGSQMLLVLIHCNCGYLRLVDTVMKEFGLDPAKVVVTMKYVLNSDMPLITIKSNNNVLSYMVLEDVNRDPAKYSIHIEVIITDSEKQPIAVSVDD</sequence>
<dbReference type="EMBL" id="CACTIH010000510">
    <property type="protein sequence ID" value="CAA2961186.1"/>
    <property type="molecule type" value="Genomic_DNA"/>
</dbReference>
<feature type="chain" id="PRO_5035806567" evidence="1">
    <location>
        <begin position="20"/>
        <end position="104"/>
    </location>
</feature>
<reference evidence="2 3" key="1">
    <citation type="submission" date="2019-12" db="EMBL/GenBank/DDBJ databases">
        <authorList>
            <person name="Alioto T."/>
            <person name="Alioto T."/>
            <person name="Gomez Garrido J."/>
        </authorList>
    </citation>
    <scope>NUCLEOTIDE SEQUENCE [LARGE SCALE GENOMIC DNA]</scope>
</reference>
<keyword evidence="3" id="KW-1185">Reference proteome</keyword>
<keyword evidence="1" id="KW-0732">Signal</keyword>
<evidence type="ECO:0000313" key="3">
    <source>
        <dbReference type="Proteomes" id="UP000594638"/>
    </source>
</evidence>
<feature type="signal peptide" evidence="1">
    <location>
        <begin position="1"/>
        <end position="19"/>
    </location>
</feature>
<evidence type="ECO:0000256" key="1">
    <source>
        <dbReference type="SAM" id="SignalP"/>
    </source>
</evidence>
<dbReference type="Proteomes" id="UP000594638">
    <property type="component" value="Unassembled WGS sequence"/>
</dbReference>
<comment type="caution">
    <text evidence="2">The sequence shown here is derived from an EMBL/GenBank/DDBJ whole genome shotgun (WGS) entry which is preliminary data.</text>
</comment>